<feature type="transmembrane region" description="Helical" evidence="9">
    <location>
        <begin position="538"/>
        <end position="557"/>
    </location>
</feature>
<dbReference type="PRINTS" id="PR01755">
    <property type="entry name" value="SECFTRNLCASE"/>
</dbReference>
<dbReference type="NCBIfam" id="NF009585">
    <property type="entry name" value="PRK13024.1-5"/>
    <property type="match status" value="1"/>
</dbReference>
<feature type="transmembrane region" description="Helical" evidence="9">
    <location>
        <begin position="959"/>
        <end position="983"/>
    </location>
</feature>
<dbReference type="GO" id="GO:0015450">
    <property type="term" value="F:protein-transporting ATPase activity"/>
    <property type="evidence" value="ECO:0007669"/>
    <property type="project" value="InterPro"/>
</dbReference>
<evidence type="ECO:0000256" key="9">
    <source>
        <dbReference type="HAMAP-Rule" id="MF_01463"/>
    </source>
</evidence>
<evidence type="ECO:0000256" key="4">
    <source>
        <dbReference type="ARBA" id="ARBA00022692"/>
    </source>
</evidence>
<protein>
    <recommendedName>
        <fullName evidence="9 10">Multifunctional fusion protein</fullName>
    </recommendedName>
    <domain>
        <recommendedName>
            <fullName evidence="9">Protein translocase subunit SecD</fullName>
        </recommendedName>
    </domain>
    <domain>
        <recommendedName>
            <fullName evidence="10">Protein-export membrane protein SecF</fullName>
        </recommendedName>
    </domain>
</protein>
<dbReference type="GO" id="GO:0043952">
    <property type="term" value="P:protein transport by the Sec complex"/>
    <property type="evidence" value="ECO:0007669"/>
    <property type="project" value="UniProtKB-UniRule"/>
</dbReference>
<dbReference type="InterPro" id="IPR048631">
    <property type="entry name" value="SecD_1st"/>
</dbReference>
<comment type="subunit">
    <text evidence="10">Forms a complex with SecD. Part of the essential Sec protein translocation apparatus which comprises SecA, SecYEG and auxiliary proteins SecDF. Other proteins may also be involved.</text>
</comment>
<dbReference type="InterPro" id="IPR048634">
    <property type="entry name" value="SecD_SecF_C"/>
</dbReference>
<dbReference type="GO" id="GO:0006605">
    <property type="term" value="P:protein targeting"/>
    <property type="evidence" value="ECO:0007669"/>
    <property type="project" value="UniProtKB-UniRule"/>
</dbReference>
<feature type="transmembrane region" description="Helical" evidence="9">
    <location>
        <begin position="633"/>
        <end position="657"/>
    </location>
</feature>
<comment type="caution">
    <text evidence="16">The sequence shown here is derived from an EMBL/GenBank/DDBJ whole genome shotgun (WGS) entry which is preliminary data.</text>
</comment>
<dbReference type="Pfam" id="PF03176">
    <property type="entry name" value="MMPL"/>
    <property type="match status" value="1"/>
</dbReference>
<dbReference type="InterPro" id="IPR022813">
    <property type="entry name" value="SecD/SecF_arch_bac"/>
</dbReference>
<dbReference type="NCBIfam" id="TIGR01129">
    <property type="entry name" value="secD"/>
    <property type="match status" value="1"/>
</dbReference>
<dbReference type="SUPFAM" id="SSF82866">
    <property type="entry name" value="Multidrug efflux transporter AcrB transmembrane domain"/>
    <property type="match status" value="2"/>
</dbReference>
<dbReference type="Gene3D" id="3.30.70.3220">
    <property type="match status" value="1"/>
</dbReference>
<dbReference type="InterPro" id="IPR005791">
    <property type="entry name" value="SecD"/>
</dbReference>
<dbReference type="InterPro" id="IPR054384">
    <property type="entry name" value="SecDF_P1_head"/>
</dbReference>
<evidence type="ECO:0000256" key="3">
    <source>
        <dbReference type="ARBA" id="ARBA00022475"/>
    </source>
</evidence>
<dbReference type="AlphaFoldDB" id="A0A9D9H7N9"/>
<feature type="transmembrane region" description="Helical" evidence="9">
    <location>
        <begin position="605"/>
        <end position="627"/>
    </location>
</feature>
<evidence type="ECO:0000256" key="5">
    <source>
        <dbReference type="ARBA" id="ARBA00022927"/>
    </source>
</evidence>
<keyword evidence="5 9" id="KW-0653">Protein transport</keyword>
<comment type="subunit">
    <text evidence="9">Forms a complex with SecF. Part of the essential Sec protein translocation apparatus which comprises SecA, SecYEG and auxiliary proteins SecDF. Other proteins may also be involved.</text>
</comment>
<evidence type="ECO:0000313" key="16">
    <source>
        <dbReference type="EMBL" id="MBO8438829.1"/>
    </source>
</evidence>
<dbReference type="EMBL" id="JADIMW010000083">
    <property type="protein sequence ID" value="MBO8438829.1"/>
    <property type="molecule type" value="Genomic_DNA"/>
</dbReference>
<feature type="transmembrane region" description="Helical" evidence="9">
    <location>
        <begin position="563"/>
        <end position="584"/>
    </location>
</feature>
<feature type="transmembrane region" description="Helical" evidence="9">
    <location>
        <begin position="824"/>
        <end position="842"/>
    </location>
</feature>
<name>A0A9D9H7N9_9BACT</name>
<feature type="transmembrane region" description="Helical" evidence="9">
    <location>
        <begin position="935"/>
        <end position="953"/>
    </location>
</feature>
<evidence type="ECO:0000256" key="8">
    <source>
        <dbReference type="ARBA" id="ARBA00023136"/>
    </source>
</evidence>
<reference evidence="16" key="1">
    <citation type="submission" date="2020-10" db="EMBL/GenBank/DDBJ databases">
        <authorList>
            <person name="Gilroy R."/>
        </authorList>
    </citation>
    <scope>NUCLEOTIDE SEQUENCE</scope>
    <source>
        <strain evidence="16">G3-4614</strain>
    </source>
</reference>
<keyword evidence="2 9" id="KW-0813">Transport</keyword>
<dbReference type="Pfam" id="PF22599">
    <property type="entry name" value="SecDF_P1_head"/>
    <property type="match status" value="1"/>
</dbReference>
<dbReference type="GO" id="GO:0005886">
    <property type="term" value="C:plasma membrane"/>
    <property type="evidence" value="ECO:0007669"/>
    <property type="project" value="UniProtKB-SubCell"/>
</dbReference>
<dbReference type="InterPro" id="IPR004869">
    <property type="entry name" value="MMPL_dom"/>
</dbReference>
<dbReference type="FunFam" id="1.20.1640.10:FF:000004">
    <property type="entry name" value="Protein translocase subunit SecD"/>
    <property type="match status" value="1"/>
</dbReference>
<keyword evidence="11" id="KW-0175">Coiled coil</keyword>
<dbReference type="Gene3D" id="3.30.1360.200">
    <property type="match status" value="1"/>
</dbReference>
<dbReference type="NCBIfam" id="TIGR00966">
    <property type="entry name" value="transloc_SecF"/>
    <property type="match status" value="1"/>
</dbReference>
<gene>
    <name evidence="16" type="primary">secDF</name>
    <name evidence="9" type="synonym">secD</name>
    <name evidence="10" type="synonym">secF</name>
    <name evidence="16" type="ORF">IAC54_08045</name>
</gene>
<dbReference type="HAMAP" id="MF_01464_B">
    <property type="entry name" value="SecF_B"/>
    <property type="match status" value="1"/>
</dbReference>
<evidence type="ECO:0000259" key="14">
    <source>
        <dbReference type="Pfam" id="PF21760"/>
    </source>
</evidence>
<comment type="caution">
    <text evidence="9">Lacks conserved residue(s) required for the propagation of feature annotation.</text>
</comment>
<sequence length="1001" mass="109656">MQNKGFIRVFAVLLTLVCLFYLSFSIITTRYSKKAEEFAAGDAMKYKQYMDSISSEKVYLWYTFKQCREMEVGLGLDLKGGMNVTLQISVEDVLRSLSDNNPDPNFNQALANASANQADNNDFLTTFVNEYKKIDPNIQLASIFSTYKLKDKIPPTSTNSEVISVLNTEIAGAVDNTFNVLRTRIDRFGVVAPNLQRLEKTGRILVELPGVKEPERVRKLLQGSANLEFWETYNLNEIFSQLSAVNDMLAQAEAQAEAESETATAAVEEKAEAAQPATEQDALKALQDSLKSTTAAQAEASAGLQAEQQRKDNPLFSRLMPNIGQNGAIGSGPAVGIANVADTAEVNKILAMPKVREMLPANAVFRWSVKAIDEKEKYFQLVALKATNGGRPPLEGDVITDATDDFDQLTNQAVVSMKMNSEGAKIWAQLTRENIGRCVAIVLDDQVYSFPVVNTEITGGSSQISGNFTPEEAKDLSNVLKSGKMAASVKIVQEDVIGPSLGKEAIESGIMSFIFALVLLMIYMISIYGVVPGLVANVALILNLFFTMGVLASFQAVLTLSGIAGLVLSLGIAVDANVLIYERAKEELRAGKNLQAAITDGYKNAFSAIFDSNITSVITGIILFVFGTGPIKGFATTLIIGIIMSFFTAVFLTRMFYERGLEKNWFSHLTFTTRLTRNFLLNPTVNFLGGRKISYIVCSILVLIGVGSLVTRGLEQGIDFSGGRNYVIRFEEKVNTQELGSMLRPQFPESAVSVITIGGDNQVRVSTNYRIAETDESIDNKIIEKLYTGLQSKLGDKTLEQFSTENIQSVQKVGPSIAEDITRGAIWAVIFSLLAIALYILLRFRDLAFSAGTLVALTFDTVFIMSFYSLFSGLLPFSMEIDQSFIAAILTVIGYSVNDKVVVFDRVREITGMYPKRDKFTVINDALNSTLSRTINTSFSTLIVLICIFVLGGDTIRSFTFAMLLGVIVGTFSTLYVAVPTAYEMLSREQKKAMATAAKTK</sequence>
<dbReference type="Proteomes" id="UP000823636">
    <property type="component" value="Unassembled WGS sequence"/>
</dbReference>
<feature type="transmembrane region" description="Helical" evidence="9">
    <location>
        <begin position="510"/>
        <end position="531"/>
    </location>
</feature>
<feature type="transmembrane region" description="Helical" evidence="9">
    <location>
        <begin position="693"/>
        <end position="711"/>
    </location>
</feature>
<dbReference type="InterPro" id="IPR022646">
    <property type="entry name" value="SecD/SecF_CS"/>
</dbReference>
<keyword evidence="8 9" id="KW-0472">Membrane</keyword>
<keyword evidence="6 9" id="KW-1133">Transmembrane helix</keyword>
<comment type="similarity">
    <text evidence="10">Belongs to the SecD/SecF family. SecF subfamily.</text>
</comment>
<evidence type="ECO:0000256" key="6">
    <source>
        <dbReference type="ARBA" id="ARBA00022989"/>
    </source>
</evidence>
<evidence type="ECO:0000256" key="2">
    <source>
        <dbReference type="ARBA" id="ARBA00022448"/>
    </source>
</evidence>
<dbReference type="InterPro" id="IPR005665">
    <property type="entry name" value="SecF_bac"/>
</dbReference>
<feature type="domain" description="Protein translocase subunit SecDF P1" evidence="14">
    <location>
        <begin position="174"/>
        <end position="231"/>
    </location>
</feature>
<accession>A0A9D9H7N9</accession>
<feature type="domain" description="Membrane transport protein MMPL" evidence="13">
    <location>
        <begin position="512"/>
        <end position="650"/>
    </location>
</feature>
<dbReference type="InterPro" id="IPR055344">
    <property type="entry name" value="SecD_SecF_C_bact"/>
</dbReference>
<feature type="coiled-coil region" evidence="11">
    <location>
        <begin position="235"/>
        <end position="269"/>
    </location>
</feature>
<feature type="domain" description="SecDF P1 head subdomain" evidence="15">
    <location>
        <begin position="391"/>
        <end position="487"/>
    </location>
</feature>
<dbReference type="NCBIfam" id="TIGR00916">
    <property type="entry name" value="2A0604s01"/>
    <property type="match status" value="1"/>
</dbReference>
<comment type="similarity">
    <text evidence="9">Belongs to the SecD/SecF family. SecD subfamily.</text>
</comment>
<organism evidence="16 17">
    <name type="scientific">Candidatus Caccoplasma merdipullorum</name>
    <dbReference type="NCBI Taxonomy" id="2840718"/>
    <lineage>
        <taxon>Bacteria</taxon>
        <taxon>Pseudomonadati</taxon>
        <taxon>Bacteroidota</taxon>
        <taxon>Bacteroidia</taxon>
        <taxon>Bacteroidales</taxon>
        <taxon>Bacteroidaceae</taxon>
        <taxon>Bacteroidaceae incertae sedis</taxon>
        <taxon>Candidatus Caccoplasma</taxon>
    </lineage>
</organism>
<dbReference type="Gene3D" id="1.20.1640.10">
    <property type="entry name" value="Multidrug efflux transporter AcrB transmembrane domain"/>
    <property type="match status" value="2"/>
</dbReference>
<evidence type="ECO:0000259" key="15">
    <source>
        <dbReference type="Pfam" id="PF22599"/>
    </source>
</evidence>
<dbReference type="PANTHER" id="PTHR30081:SF1">
    <property type="entry name" value="PROTEIN TRANSLOCASE SUBUNIT SECD"/>
    <property type="match status" value="1"/>
</dbReference>
<dbReference type="InterPro" id="IPR022645">
    <property type="entry name" value="SecD/SecF_bac"/>
</dbReference>
<comment type="subcellular location">
    <subcellularLocation>
        <location evidence="1 9">Cell membrane</location>
        <topology evidence="1 9">Multi-pass membrane protein</topology>
    </subcellularLocation>
</comment>
<feature type="transmembrane region" description="Helical" evidence="9">
    <location>
        <begin position="854"/>
        <end position="875"/>
    </location>
</feature>
<feature type="domain" description="Protein export membrane protein SecD/SecF C-terminal" evidence="12">
    <location>
        <begin position="804"/>
        <end position="985"/>
    </location>
</feature>
<dbReference type="GO" id="GO:0065002">
    <property type="term" value="P:intracellular protein transmembrane transport"/>
    <property type="evidence" value="ECO:0007669"/>
    <property type="project" value="UniProtKB-UniRule"/>
</dbReference>
<evidence type="ECO:0000256" key="1">
    <source>
        <dbReference type="ARBA" id="ARBA00004651"/>
    </source>
</evidence>
<evidence type="ECO:0000259" key="12">
    <source>
        <dbReference type="Pfam" id="PF02355"/>
    </source>
</evidence>
<evidence type="ECO:0000256" key="10">
    <source>
        <dbReference type="HAMAP-Rule" id="MF_01464"/>
    </source>
</evidence>
<comment type="function">
    <text evidence="9">Part of the Sec protein translocase complex. Interacts with the SecYEG preprotein conducting channel. SecDF uses the proton motive force (PMF) to complete protein translocation after the ATP-dependent function of SecA.</text>
</comment>
<dbReference type="HAMAP" id="MF_01463_B">
    <property type="entry name" value="SecD_B"/>
    <property type="match status" value="1"/>
</dbReference>
<proteinExistence type="inferred from homology"/>
<evidence type="ECO:0000259" key="13">
    <source>
        <dbReference type="Pfam" id="PF03176"/>
    </source>
</evidence>
<evidence type="ECO:0000313" key="17">
    <source>
        <dbReference type="Proteomes" id="UP000823636"/>
    </source>
</evidence>
<reference evidence="16" key="2">
    <citation type="journal article" date="2021" name="PeerJ">
        <title>Extensive microbial diversity within the chicken gut microbiome revealed by metagenomics and culture.</title>
        <authorList>
            <person name="Gilroy R."/>
            <person name="Ravi A."/>
            <person name="Getino M."/>
            <person name="Pursley I."/>
            <person name="Horton D.L."/>
            <person name="Alikhan N.F."/>
            <person name="Baker D."/>
            <person name="Gharbi K."/>
            <person name="Hall N."/>
            <person name="Watson M."/>
            <person name="Adriaenssens E.M."/>
            <person name="Foster-Nyarko E."/>
            <person name="Jarju S."/>
            <person name="Secka A."/>
            <person name="Antonio M."/>
            <person name="Oren A."/>
            <person name="Chaudhuri R.R."/>
            <person name="La Ragione R."/>
            <person name="Hildebrand F."/>
            <person name="Pallen M.J."/>
        </authorList>
    </citation>
    <scope>NUCLEOTIDE SEQUENCE</scope>
    <source>
        <strain evidence="16">G3-4614</strain>
    </source>
</reference>
<dbReference type="Pfam" id="PF07549">
    <property type="entry name" value="Sec_GG"/>
    <property type="match status" value="1"/>
</dbReference>
<keyword evidence="7 9" id="KW-0811">Translocation</keyword>
<dbReference type="PANTHER" id="PTHR30081">
    <property type="entry name" value="PROTEIN-EXPORT MEMBRANE PROTEIN SEC"/>
    <property type="match status" value="1"/>
</dbReference>
<keyword evidence="4 9" id="KW-0812">Transmembrane</keyword>
<keyword evidence="3 9" id="KW-1003">Cell membrane</keyword>
<evidence type="ECO:0000256" key="11">
    <source>
        <dbReference type="SAM" id="Coils"/>
    </source>
</evidence>
<dbReference type="Pfam" id="PF21760">
    <property type="entry name" value="SecD_1st"/>
    <property type="match status" value="1"/>
</dbReference>
<evidence type="ECO:0000256" key="7">
    <source>
        <dbReference type="ARBA" id="ARBA00023010"/>
    </source>
</evidence>
<dbReference type="Pfam" id="PF02355">
    <property type="entry name" value="SecD_SecF_C"/>
    <property type="match status" value="1"/>
</dbReference>
<feature type="transmembrane region" description="Helical" evidence="9">
    <location>
        <begin position="881"/>
        <end position="898"/>
    </location>
</feature>